<evidence type="ECO:0000256" key="1">
    <source>
        <dbReference type="SAM" id="MobiDB-lite"/>
    </source>
</evidence>
<feature type="region of interest" description="Disordered" evidence="1">
    <location>
        <begin position="1"/>
        <end position="37"/>
    </location>
</feature>
<name>A0A2G8SR46_9APHY</name>
<feature type="compositionally biased region" description="Basic and acidic residues" evidence="1">
    <location>
        <begin position="11"/>
        <end position="35"/>
    </location>
</feature>
<reference evidence="2 3" key="1">
    <citation type="journal article" date="2015" name="Sci. Rep.">
        <title>Chromosome-level genome map provides insights into diverse defense mechanisms in the medicinal fungus Ganoderma sinense.</title>
        <authorList>
            <person name="Zhu Y."/>
            <person name="Xu J."/>
            <person name="Sun C."/>
            <person name="Zhou S."/>
            <person name="Xu H."/>
            <person name="Nelson D.R."/>
            <person name="Qian J."/>
            <person name="Song J."/>
            <person name="Luo H."/>
            <person name="Xiang L."/>
            <person name="Li Y."/>
            <person name="Xu Z."/>
            <person name="Ji A."/>
            <person name="Wang L."/>
            <person name="Lu S."/>
            <person name="Hayward A."/>
            <person name="Sun W."/>
            <person name="Li X."/>
            <person name="Schwartz D.C."/>
            <person name="Wang Y."/>
            <person name="Chen S."/>
        </authorList>
    </citation>
    <scope>NUCLEOTIDE SEQUENCE [LARGE SCALE GENOMIC DNA]</scope>
    <source>
        <strain evidence="2 3">ZZ0214-1</strain>
    </source>
</reference>
<comment type="caution">
    <text evidence="2">The sequence shown here is derived from an EMBL/GenBank/DDBJ whole genome shotgun (WGS) entry which is preliminary data.</text>
</comment>
<gene>
    <name evidence="2" type="ORF">GSI_01718</name>
</gene>
<dbReference type="AlphaFoldDB" id="A0A2G8SR46"/>
<sequence>MAQGGRAGEGAVHEPHPMEHGQAGEKETRGEDVKETTATTWRGLAAMHRAARGGTTIYLHNTHPFVFVGSVPVEGADSFAGQGRWDSNLRSFVVRFVYVV</sequence>
<proteinExistence type="predicted"/>
<evidence type="ECO:0000313" key="2">
    <source>
        <dbReference type="EMBL" id="PIL36058.1"/>
    </source>
</evidence>
<evidence type="ECO:0000313" key="3">
    <source>
        <dbReference type="Proteomes" id="UP000230002"/>
    </source>
</evidence>
<protein>
    <submittedName>
        <fullName evidence="2">Uncharacterized protein</fullName>
    </submittedName>
</protein>
<organism evidence="2 3">
    <name type="scientific">Ganoderma sinense ZZ0214-1</name>
    <dbReference type="NCBI Taxonomy" id="1077348"/>
    <lineage>
        <taxon>Eukaryota</taxon>
        <taxon>Fungi</taxon>
        <taxon>Dikarya</taxon>
        <taxon>Basidiomycota</taxon>
        <taxon>Agaricomycotina</taxon>
        <taxon>Agaricomycetes</taxon>
        <taxon>Polyporales</taxon>
        <taxon>Polyporaceae</taxon>
        <taxon>Ganoderma</taxon>
    </lineage>
</organism>
<keyword evidence="3" id="KW-1185">Reference proteome</keyword>
<dbReference type="Proteomes" id="UP000230002">
    <property type="component" value="Unassembled WGS sequence"/>
</dbReference>
<accession>A0A2G8SR46</accession>
<dbReference type="EMBL" id="AYKW01000002">
    <property type="protein sequence ID" value="PIL36058.1"/>
    <property type="molecule type" value="Genomic_DNA"/>
</dbReference>